<feature type="domain" description="Stealth protein CR1 conserved region 1" evidence="5">
    <location>
        <begin position="227"/>
        <end position="251"/>
    </location>
</feature>
<dbReference type="InterPro" id="IPR031358">
    <property type="entry name" value="Stealth_CR1"/>
</dbReference>
<keyword evidence="3" id="KW-0270">Exopolysaccharide synthesis</keyword>
<proteinExistence type="inferred from homology"/>
<dbReference type="GO" id="GO:0016772">
    <property type="term" value="F:transferase activity, transferring phosphorus-containing groups"/>
    <property type="evidence" value="ECO:0007669"/>
    <property type="project" value="InterPro"/>
</dbReference>
<dbReference type="Pfam" id="PF11380">
    <property type="entry name" value="Stealth_CR2"/>
    <property type="match status" value="1"/>
</dbReference>
<keyword evidence="2" id="KW-0808">Transferase</keyword>
<gene>
    <name evidence="7" type="ORF">F9L08_28955</name>
</gene>
<dbReference type="Proteomes" id="UP000481643">
    <property type="component" value="Unassembled WGS sequence"/>
</dbReference>
<evidence type="ECO:0000259" key="5">
    <source>
        <dbReference type="Pfam" id="PF17101"/>
    </source>
</evidence>
<feature type="domain" description="Stealth protein CR2 conserved region 2" evidence="4">
    <location>
        <begin position="265"/>
        <end position="369"/>
    </location>
</feature>
<evidence type="ECO:0000313" key="7">
    <source>
        <dbReference type="EMBL" id="KAB2673908.1"/>
    </source>
</evidence>
<evidence type="ECO:0000256" key="3">
    <source>
        <dbReference type="ARBA" id="ARBA00023169"/>
    </source>
</evidence>
<dbReference type="RefSeq" id="WP_151654642.1">
    <property type="nucleotide sequence ID" value="NZ_WBVX01000071.1"/>
</dbReference>
<dbReference type="PANTHER" id="PTHR24045">
    <property type="match status" value="1"/>
</dbReference>
<name>A0A6L3Y2M4_9HYPH</name>
<dbReference type="AlphaFoldDB" id="A0A6L3Y2M4"/>
<comment type="caution">
    <text evidence="7">The sequence shown here is derived from an EMBL/GenBank/DDBJ whole genome shotgun (WGS) entry which is preliminary data.</text>
</comment>
<feature type="domain" description="Stealth protein CR3 conserved region 3" evidence="6">
    <location>
        <begin position="415"/>
        <end position="458"/>
    </location>
</feature>
<dbReference type="InterPro" id="IPR021520">
    <property type="entry name" value="Stealth_CR2"/>
</dbReference>
<evidence type="ECO:0000256" key="2">
    <source>
        <dbReference type="ARBA" id="ARBA00022679"/>
    </source>
</evidence>
<accession>A0A6L3Y2M4</accession>
<evidence type="ECO:0000256" key="1">
    <source>
        <dbReference type="ARBA" id="ARBA00007583"/>
    </source>
</evidence>
<dbReference type="GO" id="GO:0000271">
    <property type="term" value="P:polysaccharide biosynthetic process"/>
    <property type="evidence" value="ECO:0007669"/>
    <property type="project" value="UniProtKB-KW"/>
</dbReference>
<organism evidence="7 8">
    <name type="scientific">Brucella tritici</name>
    <dbReference type="NCBI Taxonomy" id="94626"/>
    <lineage>
        <taxon>Bacteria</taxon>
        <taxon>Pseudomonadati</taxon>
        <taxon>Pseudomonadota</taxon>
        <taxon>Alphaproteobacteria</taxon>
        <taxon>Hyphomicrobiales</taxon>
        <taxon>Brucellaceae</taxon>
        <taxon>Brucella/Ochrobactrum group</taxon>
        <taxon>Brucella</taxon>
    </lineage>
</organism>
<evidence type="ECO:0000259" key="6">
    <source>
        <dbReference type="Pfam" id="PF17102"/>
    </source>
</evidence>
<dbReference type="PANTHER" id="PTHR24045:SF0">
    <property type="entry name" value="N-ACETYLGLUCOSAMINE-1-PHOSPHOTRANSFERASE SUBUNITS ALPHA_BETA"/>
    <property type="match status" value="1"/>
</dbReference>
<dbReference type="Pfam" id="PF17102">
    <property type="entry name" value="Stealth_CR3"/>
    <property type="match status" value="1"/>
</dbReference>
<dbReference type="Pfam" id="PF17101">
    <property type="entry name" value="Stealth_CR1"/>
    <property type="match status" value="1"/>
</dbReference>
<evidence type="ECO:0000259" key="4">
    <source>
        <dbReference type="Pfam" id="PF11380"/>
    </source>
</evidence>
<dbReference type="InterPro" id="IPR031357">
    <property type="entry name" value="Stealth_CR3"/>
</dbReference>
<dbReference type="InterPro" id="IPR047141">
    <property type="entry name" value="Stealth"/>
</dbReference>
<protein>
    <submittedName>
        <fullName evidence="7">Uncharacterized protein</fullName>
    </submittedName>
</protein>
<reference evidence="7 8" key="1">
    <citation type="submission" date="2019-09" db="EMBL/GenBank/DDBJ databases">
        <title>Taxonomic organization of the family Brucellaceae based on a phylogenomic approach.</title>
        <authorList>
            <person name="Leclercq S."/>
            <person name="Cloeckaert A."/>
            <person name="Zygmunt M.S."/>
        </authorList>
    </citation>
    <scope>NUCLEOTIDE SEQUENCE [LARGE SCALE GENOMIC DNA]</scope>
    <source>
        <strain evidence="7 8">WS1830</strain>
    </source>
</reference>
<evidence type="ECO:0000313" key="8">
    <source>
        <dbReference type="Proteomes" id="UP000481643"/>
    </source>
</evidence>
<dbReference type="EMBL" id="WBVX01000071">
    <property type="protein sequence ID" value="KAB2673908.1"/>
    <property type="molecule type" value="Genomic_DNA"/>
</dbReference>
<sequence>MKAFVKRSFHIIGLDVRRYKPTSQSGLLSSAIQSISKQFSYGPTVDVSKLDDISKLMYDAMSDGRLRDDVTDVTDISTEFVSHMLAHSCPIQTAFSDNSTVNHIAFKYRDRKMIFDAARSFNFNGIRVRFAPTRNENEHRKTHLFYFHDELRSYTSKLFCLDPWLQDHERVYSNTKNTFCSSIDKRHVNRTTYSPHPYFFAGEPENSSISLSEMFSVQEGIQHVVPFPIDAVYTWVDGADPAWVNKKRSYLTHTFGDPESVSDSRYRSSEELRFSLRSIVANAPFIRNIYIVTDGQIPPHIDFSHPRINLVDHKDILDPEHLPTFNSHAIEANLHKIPGLSEHFLYLNDDFFFWSKCLAKDFFHANGLTKSFLEKLPNVAGEVMSDTPVWRAAAINSNQLLKREFGRTLNIHHLHTPYSLRKTVLEEIWSKFPDELDRTSRTRFRSNTDISPTSFLYHGYSYASGRSTFDHISSERLGIGREKFQDELSRILLDFKTKVLCINDGDGIHSDIDRSFMQFGLTKRFSVAAPWES</sequence>
<comment type="similarity">
    <text evidence="1">Belongs to the stealth family.</text>
</comment>